<sequence length="248" mass="27960">MPHVFTVSPDFTPEHLSGWFIFNTWLQKALDEPFHLQLYDDFHSQRDAIRSDQIDLIYANPYDAAILVREKGFKPLVKPADKADEAVIAVSAESPYLQVEGLPGSIKLATTEDPDVHMMGMIMLEPADLDASSVEMHICDSYVLVAKKLIKGNCDVGIFLAEAFNDLSSVIRKQLRALVSSQIQVIHHALMISPRLADRHDRLLEALLAMVDNEKGKSALEALKIPRWEPVEDEEMEFMIDLMDTFVV</sequence>
<dbReference type="KEGG" id="mmai:sS8_3672"/>
<reference evidence="1 2" key="1">
    <citation type="submission" date="2016-12" db="EMBL/GenBank/DDBJ databases">
        <title>Genome sequencing of Methylocaldum marinum.</title>
        <authorList>
            <person name="Takeuchi M."/>
            <person name="Kamagata Y."/>
            <person name="Hiraoka S."/>
            <person name="Oshima K."/>
            <person name="Hattori M."/>
            <person name="Iwasaki W."/>
        </authorList>
    </citation>
    <scope>NUCLEOTIDE SEQUENCE [LARGE SCALE GENOMIC DNA]</scope>
    <source>
        <strain evidence="1 2">S8</strain>
    </source>
</reference>
<dbReference type="Proteomes" id="UP000266313">
    <property type="component" value="Chromosome"/>
</dbReference>
<dbReference type="Gene3D" id="3.40.190.10">
    <property type="entry name" value="Periplasmic binding protein-like II"/>
    <property type="match status" value="2"/>
</dbReference>
<name>A0A250L0N9_9GAMM</name>
<gene>
    <name evidence="1" type="ORF">sS8_3672</name>
</gene>
<evidence type="ECO:0000313" key="2">
    <source>
        <dbReference type="Proteomes" id="UP000266313"/>
    </source>
</evidence>
<keyword evidence="2" id="KW-1185">Reference proteome</keyword>
<dbReference type="OrthoDB" id="34246at2"/>
<dbReference type="RefSeq" id="WP_119630924.1">
    <property type="nucleotide sequence ID" value="NZ_AP017928.1"/>
</dbReference>
<evidence type="ECO:0000313" key="1">
    <source>
        <dbReference type="EMBL" id="BBA35609.1"/>
    </source>
</evidence>
<protein>
    <submittedName>
        <fullName evidence="1">Phosphate/phosphonate ABC transporter substrate-binding protein</fullName>
    </submittedName>
</protein>
<dbReference type="SUPFAM" id="SSF53850">
    <property type="entry name" value="Periplasmic binding protein-like II"/>
    <property type="match status" value="1"/>
</dbReference>
<proteinExistence type="predicted"/>
<dbReference type="EMBL" id="AP017928">
    <property type="protein sequence ID" value="BBA35609.1"/>
    <property type="molecule type" value="Genomic_DNA"/>
</dbReference>
<dbReference type="AlphaFoldDB" id="A0A250L0N9"/>
<accession>A0A250L0N9</accession>
<organism evidence="1 2">
    <name type="scientific">Methylocaldum marinum</name>
    <dbReference type="NCBI Taxonomy" id="1432792"/>
    <lineage>
        <taxon>Bacteria</taxon>
        <taxon>Pseudomonadati</taxon>
        <taxon>Pseudomonadota</taxon>
        <taxon>Gammaproteobacteria</taxon>
        <taxon>Methylococcales</taxon>
        <taxon>Methylococcaceae</taxon>
        <taxon>Methylocaldum</taxon>
    </lineage>
</organism>
<dbReference type="Pfam" id="PF12974">
    <property type="entry name" value="Phosphonate-bd"/>
    <property type="match status" value="1"/>
</dbReference>